<comment type="caution">
    <text evidence="2">The sequence shown here is derived from an EMBL/GenBank/DDBJ whole genome shotgun (WGS) entry which is preliminary data.</text>
</comment>
<evidence type="ECO:0000313" key="3">
    <source>
        <dbReference type="Proteomes" id="UP000291933"/>
    </source>
</evidence>
<evidence type="ECO:0008006" key="4">
    <source>
        <dbReference type="Google" id="ProtNLM"/>
    </source>
</evidence>
<gene>
    <name evidence="2" type="ORF">ET996_03475</name>
</gene>
<organism evidence="2 3">
    <name type="scientific">Propioniciclava tarda</name>
    <dbReference type="NCBI Taxonomy" id="433330"/>
    <lineage>
        <taxon>Bacteria</taxon>
        <taxon>Bacillati</taxon>
        <taxon>Actinomycetota</taxon>
        <taxon>Actinomycetes</taxon>
        <taxon>Propionibacteriales</taxon>
        <taxon>Propionibacteriaceae</taxon>
        <taxon>Propioniciclava</taxon>
    </lineage>
</organism>
<dbReference type="RefSeq" id="WP_131171149.1">
    <property type="nucleotide sequence ID" value="NZ_FXTL01000002.1"/>
</dbReference>
<feature type="region of interest" description="Disordered" evidence="1">
    <location>
        <begin position="297"/>
        <end position="352"/>
    </location>
</feature>
<accession>A0A4Q9KNI4</accession>
<dbReference type="OrthoDB" id="4828114at2"/>
<feature type="compositionally biased region" description="Basic and acidic residues" evidence="1">
    <location>
        <begin position="297"/>
        <end position="316"/>
    </location>
</feature>
<name>A0A4Q9KNI4_PROTD</name>
<protein>
    <recommendedName>
        <fullName evidence="4">ParB/Sulfiredoxin domain-containing protein</fullName>
    </recommendedName>
</protein>
<keyword evidence="3" id="KW-1185">Reference proteome</keyword>
<evidence type="ECO:0000256" key="1">
    <source>
        <dbReference type="SAM" id="MobiDB-lite"/>
    </source>
</evidence>
<evidence type="ECO:0000313" key="2">
    <source>
        <dbReference type="EMBL" id="TBT96034.1"/>
    </source>
</evidence>
<dbReference type="AlphaFoldDB" id="A0A4Q9KNI4"/>
<proteinExistence type="predicted"/>
<reference evidence="2 3" key="1">
    <citation type="submission" date="2019-01" db="EMBL/GenBank/DDBJ databases">
        <title>Lactibacter flavus gen. nov., sp. nov., a novel bacterium of the family Propionibacteriaceae isolated from raw milk and dairy products.</title>
        <authorList>
            <person name="Huptas C."/>
            <person name="Wenning M."/>
            <person name="Breitenwieser F."/>
            <person name="Doll E."/>
            <person name="Von Neubeck M."/>
            <person name="Busse H.-J."/>
            <person name="Scherer S."/>
        </authorList>
    </citation>
    <scope>NUCLEOTIDE SEQUENCE [LARGE SCALE GENOMIC DNA]</scope>
    <source>
        <strain evidence="2 3">DSM 22130</strain>
    </source>
</reference>
<dbReference type="Proteomes" id="UP000291933">
    <property type="component" value="Unassembled WGS sequence"/>
</dbReference>
<dbReference type="EMBL" id="SDMR01000002">
    <property type="protein sequence ID" value="TBT96034.1"/>
    <property type="molecule type" value="Genomic_DNA"/>
</dbReference>
<sequence>MTEDDYLNMLSPLMTKMAMSKSGNLKWRCQAADPKWVRVDEPAAGGRVQNGSMEFTPAELLLDVTNPRFEATASQREAINALLADREKMLALAADIGDKGMLNPAESPIVVEEDGARIVVEGNRRLACLKVLANPDLADDPKIRAAFERLAQRGPGPARIDVWVAPSRDAARHWIELRHTGQNGGVGVNPWTTEQQHRFDRKLGTQADRALTFTDGVAVAFAGDKEMTDALRQAKARSITTIGRVIADPDVRAAFGFDLHNGQLVFLYERAAIRRSLLRLLRDLAANTVGTFMSKEDRRDYTKDAVSDQPTKETRLAKPVQASELAPVTDSDDDERAGKGSPVESKPKSKMTKDERVIFETVKLKYVANRTKITLSEAQRVAIEDAPHVGAVMLRVILELVLSEAGQRYGWCAESDKLHQKVVKAIRILDPDCDNSSKCDRKLQPAYISSNTGKGGVAIVDLNQAVHNFSKVASSSDVRARSADFGPLLVAVDTYVGQNPVP</sequence>